<feature type="compositionally biased region" description="Basic and acidic residues" evidence="7">
    <location>
        <begin position="185"/>
        <end position="228"/>
    </location>
</feature>
<keyword evidence="4" id="KW-0698">rRNA processing</keyword>
<evidence type="ECO:0000256" key="6">
    <source>
        <dbReference type="ARBA" id="ARBA00024695"/>
    </source>
</evidence>
<accession>A0A8I3NM62</accession>
<comment type="similarity">
    <text evidence="2">Belongs to the NOP14 family.</text>
</comment>
<comment type="function">
    <text evidence="6">Involved in nucleolar processing of pre-18S ribosomal RNA. Has a role in the nuclear export of 40S pre-ribosomal subunit to the cytoplasm.</text>
</comment>
<dbReference type="GO" id="GO:0030692">
    <property type="term" value="C:Noc4p-Nop14p complex"/>
    <property type="evidence" value="ECO:0000318"/>
    <property type="project" value="GO_Central"/>
</dbReference>
<dbReference type="FunCoup" id="A0A8I3NM62">
    <property type="interactions" value="2851"/>
</dbReference>
<feature type="region of interest" description="Disordered" evidence="7">
    <location>
        <begin position="1"/>
        <end position="33"/>
    </location>
</feature>
<dbReference type="GO" id="GO:0005654">
    <property type="term" value="C:nucleoplasm"/>
    <property type="evidence" value="ECO:0007669"/>
    <property type="project" value="Ensembl"/>
</dbReference>
<evidence type="ECO:0000256" key="7">
    <source>
        <dbReference type="SAM" id="MobiDB-lite"/>
    </source>
</evidence>
<keyword evidence="9" id="KW-1185">Reference proteome</keyword>
<reference evidence="8" key="3">
    <citation type="submission" date="2025-09" db="UniProtKB">
        <authorList>
            <consortium name="Ensembl"/>
        </authorList>
    </citation>
    <scope>IDENTIFICATION</scope>
    <source>
        <strain evidence="8">Boxer</strain>
    </source>
</reference>
<feature type="compositionally biased region" description="Basic and acidic residues" evidence="7">
    <location>
        <begin position="339"/>
        <end position="361"/>
    </location>
</feature>
<dbReference type="InterPro" id="IPR007276">
    <property type="entry name" value="Nop14"/>
</dbReference>
<dbReference type="OrthoDB" id="441771at2759"/>
<reference evidence="8" key="2">
    <citation type="submission" date="2025-08" db="UniProtKB">
        <authorList>
            <consortium name="Ensembl"/>
        </authorList>
    </citation>
    <scope>IDENTIFICATION</scope>
    <source>
        <strain evidence="8">Boxer</strain>
    </source>
</reference>
<dbReference type="GO" id="GO:0005730">
    <property type="term" value="C:nucleolus"/>
    <property type="evidence" value="ECO:0000318"/>
    <property type="project" value="GO_Central"/>
</dbReference>
<feature type="compositionally biased region" description="Acidic residues" evidence="7">
    <location>
        <begin position="362"/>
        <end position="372"/>
    </location>
</feature>
<dbReference type="GO" id="GO:0030490">
    <property type="term" value="P:maturation of SSU-rRNA"/>
    <property type="evidence" value="ECO:0000318"/>
    <property type="project" value="GO_Central"/>
</dbReference>
<reference evidence="8" key="1">
    <citation type="submission" date="2020-03" db="EMBL/GenBank/DDBJ databases">
        <title>Long-read based genome assembly of a Labrador retriever dog.</title>
        <authorList>
            <person name="Eory L."/>
            <person name="Zhang W."/>
            <person name="Schoenebeck J."/>
        </authorList>
    </citation>
    <scope>NUCLEOTIDE SEQUENCE [LARGE SCALE GENOMIC DNA]</scope>
    <source>
        <strain evidence="8">Labrador retriever</strain>
    </source>
</reference>
<name>A0A8I3NM62_CANLF</name>
<protein>
    <submittedName>
        <fullName evidence="8">NOP14 nucleolar protein</fullName>
    </submittedName>
</protein>
<comment type="subcellular location">
    <subcellularLocation>
        <location evidence="1">Nucleus</location>
        <location evidence="1">Nucleolus</location>
    </subcellularLocation>
</comment>
<dbReference type="AlphaFoldDB" id="A0A8I3NM62"/>
<dbReference type="Reactome" id="R-CFA-6791226">
    <property type="pathway name" value="Major pathway of rRNA processing in the nucleolus and cytosol"/>
</dbReference>
<evidence type="ECO:0000256" key="2">
    <source>
        <dbReference type="ARBA" id="ARBA00007466"/>
    </source>
</evidence>
<evidence type="ECO:0000256" key="1">
    <source>
        <dbReference type="ARBA" id="ARBA00004604"/>
    </source>
</evidence>
<sequence length="887" mass="100937">MGKARLAAFRRKGSGAPAGAQSGRARPNPNPFEVKVNRQKFPVLGRKARHAVGQPGVSRARAVQKRTQTLLKEYKERDKSNVFTDKRFGEYSSSMSPEEKMMKRFALEQQRQHEKKSIYNLNEDEELTHYGQSLADIEKHNDIVDSDSDAEERGTLSAELTAAHFGGGGGLLHKKTLQQQGEDEEKPRSRKELIEELIAKSKQEKRERQAQREGALELTEKLDQDWKEIQTLLAHKTPKPENRDQKEKPKPDAYDMMVRELGFEMKAQPSNRMKTEEELAKEEQERLQKLEAARLRRMRGEDMHGDSRKPKHLSADDLNDDFVLDKDDRRLLSYTDGKMSVEEEQSREASDGESEEDHHEDPSDENLEESSDPDGHSDLDSDTETEEDCGRPDTEPRLAPQKRLANNGHKAREAARNELPYTFAAPESYEELKSLLSGKTMEEQLLVVERIKTCNHPSLAAGNKAKLEKLFGFLLEYVGDLATSDTPDLGVIDKLVVQLYNLCQMFPDSASNSIKFVLRDAMHEMEGSVEARGRVAFPGLDVRHRQRETQAPCREPDVGLDPGSPGSRPGLQLIYLKIAGMLFPTSDFWHPVTTPALVCMSQLLTKCPVLSLHDVVKGLFVCCMFLDYVSLSRRFIPELVNFLLGILYIATPNKHGQGYTLVHPFRASGKNSELLLVSDEEDTATWQRTGLSLRWASGLKAQTKTEANHTRLSCLAVCVALVKHCVLLYSSLPAFHDIMRPLRALLTEHLANRTHPPELQELCQSTLSTLTDMGKQSQRCRPLVCEKSKPVPLRLFTPRLVKVLEFGRKQGSSKEEQERKRLIHKHKREFKGAVREIRRDNQFLARMQLSETLERDAERKRKVKQLFNSLATQEGEWKALKRKKFKK</sequence>
<feature type="compositionally biased region" description="Basic and acidic residues" evidence="7">
    <location>
        <begin position="273"/>
        <end position="308"/>
    </location>
</feature>
<dbReference type="Ensembl" id="ENSCAFT00845020928.1">
    <property type="protein sequence ID" value="ENSCAFP00845016441.1"/>
    <property type="gene ID" value="ENSCAFG00845011751.1"/>
</dbReference>
<dbReference type="PANTHER" id="PTHR23183:SF0">
    <property type="entry name" value="NUCLEOLAR PROTEIN 14"/>
    <property type="match status" value="1"/>
</dbReference>
<dbReference type="GO" id="GO:0032040">
    <property type="term" value="C:small-subunit processome"/>
    <property type="evidence" value="ECO:0000318"/>
    <property type="project" value="GO_Central"/>
</dbReference>
<organism evidence="8 9">
    <name type="scientific">Canis lupus familiaris</name>
    <name type="common">Dog</name>
    <name type="synonym">Canis familiaris</name>
    <dbReference type="NCBI Taxonomy" id="9615"/>
    <lineage>
        <taxon>Eukaryota</taxon>
        <taxon>Metazoa</taxon>
        <taxon>Chordata</taxon>
        <taxon>Craniata</taxon>
        <taxon>Vertebrata</taxon>
        <taxon>Euteleostomi</taxon>
        <taxon>Mammalia</taxon>
        <taxon>Eutheria</taxon>
        <taxon>Laurasiatheria</taxon>
        <taxon>Carnivora</taxon>
        <taxon>Caniformia</taxon>
        <taxon>Canidae</taxon>
        <taxon>Canis</taxon>
    </lineage>
</organism>
<gene>
    <name evidence="8" type="primary">NOP14</name>
</gene>
<dbReference type="GO" id="GO:0019899">
    <property type="term" value="F:enzyme binding"/>
    <property type="evidence" value="ECO:0007669"/>
    <property type="project" value="Ensembl"/>
</dbReference>
<evidence type="ECO:0000313" key="9">
    <source>
        <dbReference type="Proteomes" id="UP000805418"/>
    </source>
</evidence>
<feature type="region of interest" description="Disordered" evidence="7">
    <location>
        <begin position="165"/>
        <end position="413"/>
    </location>
</feature>
<proteinExistence type="inferred from homology"/>
<evidence type="ECO:0000256" key="4">
    <source>
        <dbReference type="ARBA" id="ARBA00022552"/>
    </source>
</evidence>
<evidence type="ECO:0000313" key="8">
    <source>
        <dbReference type="Ensembl" id="ENSCAFP00845016441.1"/>
    </source>
</evidence>
<keyword evidence="3" id="KW-0690">Ribosome biogenesis</keyword>
<feature type="compositionally biased region" description="Basic and acidic residues" evidence="7">
    <location>
        <begin position="238"/>
        <end position="263"/>
    </location>
</feature>
<keyword evidence="5" id="KW-0539">Nucleus</keyword>
<evidence type="ECO:0000256" key="5">
    <source>
        <dbReference type="ARBA" id="ARBA00023242"/>
    </source>
</evidence>
<evidence type="ECO:0000256" key="3">
    <source>
        <dbReference type="ARBA" id="ARBA00022517"/>
    </source>
</evidence>
<dbReference type="Pfam" id="PF04147">
    <property type="entry name" value="Nop14"/>
    <property type="match status" value="1"/>
</dbReference>
<dbReference type="GeneTree" id="ENSGT00390000017459"/>
<dbReference type="PANTHER" id="PTHR23183">
    <property type="entry name" value="NOP14"/>
    <property type="match status" value="1"/>
</dbReference>
<dbReference type="Proteomes" id="UP000805418">
    <property type="component" value="Chromosome 3"/>
</dbReference>